<keyword evidence="27" id="KW-1185">Reference proteome</keyword>
<evidence type="ECO:0000256" key="19">
    <source>
        <dbReference type="ARBA" id="ARBA00032804"/>
    </source>
</evidence>
<dbReference type="InterPro" id="IPR043502">
    <property type="entry name" value="DNA/RNA_pol_sf"/>
</dbReference>
<keyword evidence="11" id="KW-0106">Calcium</keyword>
<dbReference type="GO" id="GO:0043113">
    <property type="term" value="P:receptor clustering"/>
    <property type="evidence" value="ECO:0007669"/>
    <property type="project" value="TreeGrafter"/>
</dbReference>
<dbReference type="InterPro" id="IPR000477">
    <property type="entry name" value="RT_dom"/>
</dbReference>
<accession>A0AA85JGP9</accession>
<dbReference type="InterPro" id="IPR037959">
    <property type="entry name" value="PICK1_BAR"/>
</dbReference>
<dbReference type="CDD" id="cd06722">
    <property type="entry name" value="PDZ_PICK1-like"/>
    <property type="match status" value="1"/>
</dbReference>
<keyword evidence="10" id="KW-0862">Zinc</keyword>
<evidence type="ECO:0000313" key="28">
    <source>
        <dbReference type="WBParaSite" id="TREG1_19540.3"/>
    </source>
</evidence>
<comment type="subcellular location">
    <subcellularLocation>
        <location evidence="2">Cytoplasm</location>
        <location evidence="2">Cytoskeleton</location>
    </subcellularLocation>
    <subcellularLocation>
        <location evidence="3">Cytoplasm</location>
        <location evidence="3">Perinuclear region</location>
    </subcellularLocation>
    <subcellularLocation>
        <location evidence="4">Membrane</location>
        <topology evidence="4">Lipid-anchor</topology>
    </subcellularLocation>
    <subcellularLocation>
        <location evidence="1">Membrane</location>
        <topology evidence="1">Peripheral membrane protein</topology>
    </subcellularLocation>
    <subcellularLocation>
        <location evidence="22">Postsynaptic density</location>
    </subcellularLocation>
    <subcellularLocation>
        <location evidence="21">Synapse</location>
        <location evidence="21">Synaptosome</location>
    </subcellularLocation>
</comment>
<organism evidence="27 28">
    <name type="scientific">Trichobilharzia regenti</name>
    <name type="common">Nasal bird schistosome</name>
    <dbReference type="NCBI Taxonomy" id="157069"/>
    <lineage>
        <taxon>Eukaryota</taxon>
        <taxon>Metazoa</taxon>
        <taxon>Spiralia</taxon>
        <taxon>Lophotrochozoa</taxon>
        <taxon>Platyhelminthes</taxon>
        <taxon>Trematoda</taxon>
        <taxon>Digenea</taxon>
        <taxon>Strigeidida</taxon>
        <taxon>Schistosomatoidea</taxon>
        <taxon>Schistosomatidae</taxon>
        <taxon>Trichobilharzia</taxon>
    </lineage>
</organism>
<keyword evidence="6" id="KW-0963">Cytoplasm</keyword>
<dbReference type="Pfam" id="PF06456">
    <property type="entry name" value="Arfaptin"/>
    <property type="match status" value="1"/>
</dbReference>
<dbReference type="PANTHER" id="PTHR12141:SF1">
    <property type="entry name" value="PRKCA-BINDING PROTEIN"/>
    <property type="match status" value="1"/>
</dbReference>
<dbReference type="Pfam" id="PF00078">
    <property type="entry name" value="RVT_1"/>
    <property type="match status" value="1"/>
</dbReference>
<evidence type="ECO:0000256" key="11">
    <source>
        <dbReference type="ARBA" id="ARBA00022837"/>
    </source>
</evidence>
<evidence type="ECO:0000259" key="24">
    <source>
        <dbReference type="PROSITE" id="PS50106"/>
    </source>
</evidence>
<feature type="domain" description="PDZ" evidence="24">
    <location>
        <begin position="22"/>
        <end position="105"/>
    </location>
</feature>
<dbReference type="InterPro" id="IPR030798">
    <property type="entry name" value="Arfaptin_fam"/>
</dbReference>
<dbReference type="GO" id="GO:0034315">
    <property type="term" value="P:regulation of Arp2/3 complex-mediated actin nucleation"/>
    <property type="evidence" value="ECO:0007669"/>
    <property type="project" value="TreeGrafter"/>
</dbReference>
<keyword evidence="13" id="KW-0472">Membrane</keyword>
<evidence type="ECO:0000259" key="25">
    <source>
        <dbReference type="PROSITE" id="PS50870"/>
    </source>
</evidence>
<evidence type="ECO:0000256" key="20">
    <source>
        <dbReference type="ARBA" id="ARBA00033721"/>
    </source>
</evidence>
<keyword evidence="7" id="KW-0597">Phosphoprotein</keyword>
<protein>
    <recommendedName>
        <fullName evidence="5">PRKCA-binding protein</fullName>
    </recommendedName>
    <alternativeName>
        <fullName evidence="19">Protein interacting with C kinase 1</fullName>
    </alternativeName>
    <alternativeName>
        <fullName evidence="18">Protein kinase C-alpha-binding protein</fullName>
    </alternativeName>
</protein>
<evidence type="ECO:0000256" key="5">
    <source>
        <dbReference type="ARBA" id="ARBA00017975"/>
    </source>
</evidence>
<sequence>MMDFYDHNYEENKLGMTVTSGCVKLKKDAQNLVGISIGGGAPYCPCLYVVQIFDSTPASEDGSLQAGDEITGVNGMSVKGKTKVEAARLIQSFKDEVIINYNKLHADPKQGKTLDLILKKVKHRIVETMESSTADALGLSRAILVNDGMVKKLEELNKTSNAFSGMVNHAKNLLRAIYELSRVYAVLGDTFSEIGVKEPMACTSEAFTQFGTIHRSMERFSIEMLKKIKPMITDLNTFLRKAVPDTKLTIKKYLDVKFEYLSYCLKVKEMDDEEYGFAMVQEPLYRVETGNYEYRLVLRCRQDARTRFAKMRNDVLVKLELLDNKHGHANIVKFPTRLDKTLDLVFINDEEIYEVRRRAPIMNSDHCIIRILPKIYSRSHFNIFSNLSKKTQQRCYSQENMLKLRCMLNDTNWELFNEQKLDDTISNLTDYLKFCLDICCPKQIIFKRMDRFSSPHLKKLRREKEKLYKTKNKSGLKKINTQIKSEIKRLNNIYNQTILSCKTSENIWKLFREITGCGKHNNFASSIDVNTLNRSFIRPPNVLSAFNLTNNTTSDFHRFNTSDVLKCLKSLKPSQSLGPDGIPAIVLKKCADILSNPLTSIFNTSFSNNNVPSLWKDIKIIPVPKSGSGDSVKFRPIAITSPFLKLMEKLLLQKLIPSLSFSNDPKQFAYKQGRSTLDAAAVFHHNIVSSLDKGAKYVRCTFLDYTSAFDSVPRGLLLNKLSLTQTESWAINWLHSYFSNRMQYTVYNGVASSPLLTEAGVPQGAVLSPFLFSFFLHDLPLSDEINFVKYADDLTVSLPVKSQSDCFKLNSFLSDISQWSKLNGLTLNPSKCQTVDFSFRHKRDLQTLVSTHDVCRIEGTIIETKSNAKYLGLVISSDLTWSSHIQMISKKVFRLTYYIKKLRLTGVPQPLLSQFVNSRILPILLYCSPLVFPGLLKKDYTILRRMLKVVSRTSGVKLSQLVTTLVDKHLNTCEKWSKTILSDPQHPLYSQLSPCISSGRTRNQYKIIYARTTKYRNSTIPYLARVLSDRDNVKRETYDLLCC</sequence>
<dbReference type="SUPFAM" id="SSF103657">
    <property type="entry name" value="BAR/IMD domain-like"/>
    <property type="match status" value="1"/>
</dbReference>
<dbReference type="GO" id="GO:0006886">
    <property type="term" value="P:intracellular protein transport"/>
    <property type="evidence" value="ECO:0007669"/>
    <property type="project" value="TreeGrafter"/>
</dbReference>
<keyword evidence="12" id="KW-0770">Synapse</keyword>
<dbReference type="GO" id="GO:0048471">
    <property type="term" value="C:perinuclear region of cytoplasm"/>
    <property type="evidence" value="ECO:0007669"/>
    <property type="project" value="UniProtKB-SubCell"/>
</dbReference>
<evidence type="ECO:0000256" key="13">
    <source>
        <dbReference type="ARBA" id="ARBA00023136"/>
    </source>
</evidence>
<evidence type="ECO:0000256" key="15">
    <source>
        <dbReference type="ARBA" id="ARBA00023203"/>
    </source>
</evidence>
<evidence type="ECO:0000313" key="27">
    <source>
        <dbReference type="Proteomes" id="UP000050795"/>
    </source>
</evidence>
<evidence type="ECO:0000256" key="16">
    <source>
        <dbReference type="ARBA" id="ARBA00023212"/>
    </source>
</evidence>
<dbReference type="GO" id="GO:0002092">
    <property type="term" value="P:positive regulation of receptor internalization"/>
    <property type="evidence" value="ECO:0007669"/>
    <property type="project" value="TreeGrafter"/>
</dbReference>
<keyword evidence="9" id="KW-0479">Metal-binding</keyword>
<reference evidence="28" key="2">
    <citation type="submission" date="2023-11" db="UniProtKB">
        <authorList>
            <consortium name="WormBaseParasite"/>
        </authorList>
    </citation>
    <scope>IDENTIFICATION</scope>
</reference>
<evidence type="ECO:0000256" key="21">
    <source>
        <dbReference type="ARBA" id="ARBA00034102"/>
    </source>
</evidence>
<dbReference type="PROSITE" id="PS50870">
    <property type="entry name" value="AH"/>
    <property type="match status" value="1"/>
</dbReference>
<dbReference type="GO" id="GO:0032588">
    <property type="term" value="C:trans-Golgi network membrane"/>
    <property type="evidence" value="ECO:0007669"/>
    <property type="project" value="TreeGrafter"/>
</dbReference>
<dbReference type="GO" id="GO:0046872">
    <property type="term" value="F:metal ion binding"/>
    <property type="evidence" value="ECO:0007669"/>
    <property type="project" value="UniProtKB-KW"/>
</dbReference>
<dbReference type="SMART" id="SM00228">
    <property type="entry name" value="PDZ"/>
    <property type="match status" value="1"/>
</dbReference>
<dbReference type="SMART" id="SM01015">
    <property type="entry name" value="Arfaptin"/>
    <property type="match status" value="1"/>
</dbReference>
<dbReference type="Proteomes" id="UP000050795">
    <property type="component" value="Unassembled WGS sequence"/>
</dbReference>
<dbReference type="GO" id="GO:0003779">
    <property type="term" value="F:actin binding"/>
    <property type="evidence" value="ECO:0007669"/>
    <property type="project" value="UniProtKB-KW"/>
</dbReference>
<dbReference type="WBParaSite" id="TREG1_19540.3">
    <property type="protein sequence ID" value="TREG1_19540.3"/>
    <property type="gene ID" value="TREG1_19540"/>
</dbReference>
<feature type="domain" description="Reverse transcriptase" evidence="26">
    <location>
        <begin position="604"/>
        <end position="875"/>
    </location>
</feature>
<dbReference type="PROSITE" id="PS50106">
    <property type="entry name" value="PDZ"/>
    <property type="match status" value="1"/>
</dbReference>
<evidence type="ECO:0000256" key="2">
    <source>
        <dbReference type="ARBA" id="ARBA00004245"/>
    </source>
</evidence>
<dbReference type="AlphaFoldDB" id="A0AA85JGP9"/>
<dbReference type="InterPro" id="IPR010504">
    <property type="entry name" value="AH_dom"/>
</dbReference>
<dbReference type="GO" id="GO:0097062">
    <property type="term" value="P:dendritic spine maintenance"/>
    <property type="evidence" value="ECO:0007669"/>
    <property type="project" value="TreeGrafter"/>
</dbReference>
<name>A0AA85JGP9_TRIRE</name>
<dbReference type="CDD" id="cd07659">
    <property type="entry name" value="BAR_PICK1"/>
    <property type="match status" value="1"/>
</dbReference>
<dbReference type="CDD" id="cd01650">
    <property type="entry name" value="RT_nLTR_like"/>
    <property type="match status" value="1"/>
</dbReference>
<dbReference type="InterPro" id="IPR027267">
    <property type="entry name" value="AH/BAR_dom_sf"/>
</dbReference>
<dbReference type="GO" id="GO:0014069">
    <property type="term" value="C:postsynaptic density"/>
    <property type="evidence" value="ECO:0007669"/>
    <property type="project" value="UniProtKB-SubCell"/>
</dbReference>
<dbReference type="GO" id="GO:0019904">
    <property type="term" value="F:protein domain specific binding"/>
    <property type="evidence" value="ECO:0007669"/>
    <property type="project" value="InterPro"/>
</dbReference>
<keyword evidence="16" id="KW-0206">Cytoskeleton</keyword>
<comment type="subunit">
    <text evidence="23">Monomer and homodimer. Interacts with CXADR. Interacts presynaptically with the glutamate receptors GRIA2, GRIA3, GRIK3, isoform 3 of GRIA4, isoform A of GRM4, GRM7 and GRM8; with NAPA and NAPB; and with BTG2. The interaction with NAPA and NAPB disrupts the interaction with GRIA2, conducting to the internalization of GRIA2. Interacts with PRKCA; with the amine transporters SLC6A2 and SLC6A3; with the channels ASIC1 and ASIC2; with the GTP-binding proteins ARF1 and ARF3; with the ephrin receptor tyrosine kinases EPHA7, EPHB1 and EPHB2; with ERBB2 and through its PDZ domain with the C-terminal tail of PRLHR. Interacts with UNC5A. Interacts (via AH domain) with NCS1/FREQ; in a calcium-dependent manner. Interacts with F-actin and associates with the ARP2/3 complex. Interacts (via PDZ domain) with ARF1 (activated); the interaction blocks Arp2/3 complex inhibition. Interacts with SORCS3.</text>
</comment>
<keyword evidence="17" id="KW-0449">Lipoprotein</keyword>
<keyword evidence="14" id="KW-0564">Palmitate</keyword>
<evidence type="ECO:0000256" key="10">
    <source>
        <dbReference type="ARBA" id="ARBA00022833"/>
    </source>
</evidence>
<dbReference type="Pfam" id="PF00595">
    <property type="entry name" value="PDZ"/>
    <property type="match status" value="1"/>
</dbReference>
<evidence type="ECO:0000256" key="7">
    <source>
        <dbReference type="ARBA" id="ARBA00022553"/>
    </source>
</evidence>
<evidence type="ECO:0000256" key="8">
    <source>
        <dbReference type="ARBA" id="ARBA00022599"/>
    </source>
</evidence>
<dbReference type="PANTHER" id="PTHR12141">
    <property type="entry name" value="ARFAPTIN-RELATED"/>
    <property type="match status" value="1"/>
</dbReference>
<dbReference type="GO" id="GO:0098842">
    <property type="term" value="C:postsynaptic early endosome"/>
    <property type="evidence" value="ECO:0007669"/>
    <property type="project" value="TreeGrafter"/>
</dbReference>
<dbReference type="FunFam" id="2.30.42.10:FF:000073">
    <property type="entry name" value="Interacting with PRKCA"/>
    <property type="match status" value="1"/>
</dbReference>
<evidence type="ECO:0000256" key="18">
    <source>
        <dbReference type="ARBA" id="ARBA00031097"/>
    </source>
</evidence>
<evidence type="ECO:0000256" key="3">
    <source>
        <dbReference type="ARBA" id="ARBA00004556"/>
    </source>
</evidence>
<evidence type="ECO:0000259" key="26">
    <source>
        <dbReference type="PROSITE" id="PS50878"/>
    </source>
</evidence>
<evidence type="ECO:0000256" key="14">
    <source>
        <dbReference type="ARBA" id="ARBA00023139"/>
    </source>
</evidence>
<feature type="domain" description="AH" evidence="25">
    <location>
        <begin position="144"/>
        <end position="326"/>
    </location>
</feature>
<evidence type="ECO:0000256" key="17">
    <source>
        <dbReference type="ARBA" id="ARBA00023288"/>
    </source>
</evidence>
<dbReference type="InterPro" id="IPR036034">
    <property type="entry name" value="PDZ_sf"/>
</dbReference>
<dbReference type="GO" id="GO:0005856">
    <property type="term" value="C:cytoskeleton"/>
    <property type="evidence" value="ECO:0007669"/>
    <property type="project" value="UniProtKB-SubCell"/>
</dbReference>
<dbReference type="GO" id="GO:0005543">
    <property type="term" value="F:phospholipid binding"/>
    <property type="evidence" value="ECO:0007669"/>
    <property type="project" value="TreeGrafter"/>
</dbReference>
<keyword evidence="8" id="KW-0771">Synaptosome</keyword>
<comment type="function">
    <text evidence="20">Probable adapter protein that bind to and organize the subcellular localization of a variety of membrane proteins containing some PDZ recognition sequence. Involved in the clustering of various receptors, possibly by acting at the receptor internalization level. Plays a role in synaptic plasticity by regulating the trafficking and internalization of AMPA receptors. May be regulated upon PRKCA activation. May regulate ASIC1/ASIC3 channel. Regulates actin polymerization by inhibiting the actin-nucleating activity of the Arp2/3 complex; the function is competitive with nucleation promoting factors and is linked to neuronal morphology regulation and AMPA receptor (AMPAR) endocytosis. Via interaction with the Arp2/3 complex involved in regulation of synaptic plasicity of excitatory synapses and required for spine shrinkage during long-term depression (LTD). Involved in regulation of astrocyte morphology, antagonistic to Arp2/3 complex activator WASL/N-WASP function.</text>
</comment>
<reference evidence="27" key="1">
    <citation type="submission" date="2022-06" db="EMBL/GenBank/DDBJ databases">
        <authorList>
            <person name="Berger JAMES D."/>
            <person name="Berger JAMES D."/>
        </authorList>
    </citation>
    <scope>NUCLEOTIDE SEQUENCE [LARGE SCALE GENOMIC DNA]</scope>
</reference>
<evidence type="ECO:0000256" key="23">
    <source>
        <dbReference type="ARBA" id="ARBA00093501"/>
    </source>
</evidence>
<dbReference type="SUPFAM" id="SSF56672">
    <property type="entry name" value="DNA/RNA polymerases"/>
    <property type="match status" value="1"/>
</dbReference>
<dbReference type="Gene3D" id="1.20.1270.60">
    <property type="entry name" value="Arfaptin homology (AH) domain/BAR domain"/>
    <property type="match status" value="1"/>
</dbReference>
<dbReference type="GO" id="GO:0005080">
    <property type="term" value="F:protein kinase C binding"/>
    <property type="evidence" value="ECO:0007669"/>
    <property type="project" value="TreeGrafter"/>
</dbReference>
<evidence type="ECO:0000256" key="1">
    <source>
        <dbReference type="ARBA" id="ARBA00004170"/>
    </source>
</evidence>
<proteinExistence type="predicted"/>
<evidence type="ECO:0000256" key="6">
    <source>
        <dbReference type="ARBA" id="ARBA00022490"/>
    </source>
</evidence>
<dbReference type="SUPFAM" id="SSF50156">
    <property type="entry name" value="PDZ domain-like"/>
    <property type="match status" value="1"/>
</dbReference>
<dbReference type="GO" id="GO:0008021">
    <property type="term" value="C:synaptic vesicle"/>
    <property type="evidence" value="ECO:0007669"/>
    <property type="project" value="TreeGrafter"/>
</dbReference>
<evidence type="ECO:0000256" key="12">
    <source>
        <dbReference type="ARBA" id="ARBA00023018"/>
    </source>
</evidence>
<dbReference type="Gene3D" id="2.30.42.10">
    <property type="match status" value="1"/>
</dbReference>
<dbReference type="InterPro" id="IPR001478">
    <property type="entry name" value="PDZ"/>
</dbReference>
<evidence type="ECO:0000256" key="4">
    <source>
        <dbReference type="ARBA" id="ARBA00004635"/>
    </source>
</evidence>
<evidence type="ECO:0000256" key="22">
    <source>
        <dbReference type="ARBA" id="ARBA00034105"/>
    </source>
</evidence>
<dbReference type="PROSITE" id="PS50878">
    <property type="entry name" value="RT_POL"/>
    <property type="match status" value="1"/>
</dbReference>
<dbReference type="GO" id="GO:0043005">
    <property type="term" value="C:neuron projection"/>
    <property type="evidence" value="ECO:0007669"/>
    <property type="project" value="UniProtKB-KW"/>
</dbReference>
<keyword evidence="15" id="KW-0009">Actin-binding</keyword>
<dbReference type="GO" id="GO:0005886">
    <property type="term" value="C:plasma membrane"/>
    <property type="evidence" value="ECO:0007669"/>
    <property type="project" value="GOC"/>
</dbReference>
<evidence type="ECO:0000256" key="9">
    <source>
        <dbReference type="ARBA" id="ARBA00022723"/>
    </source>
</evidence>